<dbReference type="STRING" id="643648.Slip_0824"/>
<dbReference type="Proteomes" id="UP000000378">
    <property type="component" value="Chromosome"/>
</dbReference>
<dbReference type="GO" id="GO:0005737">
    <property type="term" value="C:cytoplasm"/>
    <property type="evidence" value="ECO:0007669"/>
    <property type="project" value="TreeGrafter"/>
</dbReference>
<evidence type="ECO:0000256" key="2">
    <source>
        <dbReference type="HAMAP-Rule" id="MF_00634"/>
    </source>
</evidence>
<reference evidence="3 4" key="2">
    <citation type="journal article" date="2010" name="Stand. Genomic Sci.">
        <title>Complete genome sequence of Syntrophothermus lipocalidus type strain (TGB-C1).</title>
        <authorList>
            <person name="Djao O.D."/>
            <person name="Zhang X."/>
            <person name="Lucas S."/>
            <person name="Lapidus A."/>
            <person name="Del Rio T.G."/>
            <person name="Nolan M."/>
            <person name="Tice H."/>
            <person name="Cheng J.F."/>
            <person name="Han C."/>
            <person name="Tapia R."/>
            <person name="Goodwin L."/>
            <person name="Pitluck S."/>
            <person name="Liolios K."/>
            <person name="Ivanova N."/>
            <person name="Mavromatis K."/>
            <person name="Mikhailova N."/>
            <person name="Ovchinnikova G."/>
            <person name="Pati A."/>
            <person name="Brambilla E."/>
            <person name="Chen A."/>
            <person name="Palaniappan K."/>
            <person name="Land M."/>
            <person name="Hauser L."/>
            <person name="Chang Y.J."/>
            <person name="Jeffries C.D."/>
            <person name="Rohde M."/>
            <person name="Sikorski J."/>
            <person name="Spring S."/>
            <person name="Goker M."/>
            <person name="Detter J.C."/>
            <person name="Woyke T."/>
            <person name="Bristow J."/>
            <person name="Eisen J.A."/>
            <person name="Markowitz V."/>
            <person name="Hugenholtz P."/>
            <person name="Kyrpides N.C."/>
            <person name="Klenk H.P."/>
        </authorList>
    </citation>
    <scope>NUCLEOTIDE SEQUENCE [LARGE SCALE GENOMIC DNA]</scope>
    <source>
        <strain evidence="4">DSM 12680 / TGB-C1</strain>
    </source>
</reference>
<proteinExistence type="inferred from homology"/>
<dbReference type="InterPro" id="IPR036591">
    <property type="entry name" value="YggU-like_sf"/>
</dbReference>
<dbReference type="HOGENOM" id="CLU_130694_6_0_9"/>
<dbReference type="SUPFAM" id="SSF69786">
    <property type="entry name" value="YggU-like"/>
    <property type="match status" value="1"/>
</dbReference>
<accession>D7CLL9</accession>
<dbReference type="OrthoDB" id="9800587at2"/>
<dbReference type="EMBL" id="CP002048">
    <property type="protein sequence ID" value="ADI01604.1"/>
    <property type="molecule type" value="Genomic_DNA"/>
</dbReference>
<dbReference type="PANTHER" id="PTHR13420">
    <property type="entry name" value="UPF0235 PROTEIN C15ORF40"/>
    <property type="match status" value="1"/>
</dbReference>
<name>D7CLL9_SYNLT</name>
<dbReference type="Gene3D" id="3.30.1200.10">
    <property type="entry name" value="YggU-like"/>
    <property type="match status" value="1"/>
</dbReference>
<dbReference type="RefSeq" id="WP_013175006.1">
    <property type="nucleotide sequence ID" value="NC_014220.1"/>
</dbReference>
<keyword evidence="4" id="KW-1185">Reference proteome</keyword>
<dbReference type="eggNOG" id="COG1872">
    <property type="taxonomic scope" value="Bacteria"/>
</dbReference>
<dbReference type="NCBIfam" id="TIGR00251">
    <property type="entry name" value="DUF167 family protein"/>
    <property type="match status" value="1"/>
</dbReference>
<evidence type="ECO:0000313" key="3">
    <source>
        <dbReference type="EMBL" id="ADI01604.1"/>
    </source>
</evidence>
<gene>
    <name evidence="3" type="ordered locus">Slip_0824</name>
</gene>
<comment type="similarity">
    <text evidence="1 2">Belongs to the UPF0235 family.</text>
</comment>
<evidence type="ECO:0000256" key="1">
    <source>
        <dbReference type="ARBA" id="ARBA00010364"/>
    </source>
</evidence>
<dbReference type="InterPro" id="IPR003746">
    <property type="entry name" value="DUF167"/>
</dbReference>
<evidence type="ECO:0000313" key="4">
    <source>
        <dbReference type="Proteomes" id="UP000000378"/>
    </source>
</evidence>
<organism evidence="3 4">
    <name type="scientific">Syntrophothermus lipocalidus (strain DSM 12680 / TGB-C1)</name>
    <dbReference type="NCBI Taxonomy" id="643648"/>
    <lineage>
        <taxon>Bacteria</taxon>
        <taxon>Bacillati</taxon>
        <taxon>Bacillota</taxon>
        <taxon>Clostridia</taxon>
        <taxon>Eubacteriales</taxon>
        <taxon>Syntrophomonadaceae</taxon>
        <taxon>Syntrophothermus</taxon>
    </lineage>
</organism>
<protein>
    <recommendedName>
        <fullName evidence="2">UPF0235 protein Slip_0824</fullName>
    </recommendedName>
</protein>
<reference evidence="4" key="1">
    <citation type="journal article" date="2010" name="Stand. Genomic Sci.">
        <title>Complete genome sequence of Syntrophothermus lipocalidus type strain (TGB-C1T).</title>
        <authorList>
            <consortium name="US DOE Joint Genome Institute (JGI-PGF)"/>
            <person name="Djao O."/>
            <person name="Zhang X."/>
            <person name="Lucas S."/>
            <person name="Lapidus A."/>
            <person name="Glavina Del Rio T."/>
            <person name="Nolan M."/>
            <person name="Tice H."/>
            <person name="Cheng J."/>
            <person name="Han C."/>
            <person name="Tapia R."/>
            <person name="Goodwin L."/>
            <person name="Pitluck S."/>
            <person name="Liolios K."/>
            <person name="Ivanova N."/>
            <person name="Mavromatis K."/>
            <person name="Mikhailova N."/>
            <person name="Ovchinnikova G."/>
            <person name="Pati A."/>
            <person name="Brambilla E."/>
            <person name="Chen A."/>
            <person name="Palaniappan K."/>
            <person name="Land M."/>
            <person name="Hauser L."/>
            <person name="Chang Y."/>
            <person name="Jeffries C."/>
            <person name="Rohde M."/>
            <person name="Sikorski J."/>
            <person name="Spring S."/>
            <person name="Goker M."/>
            <person name="Detter J."/>
            <person name="Woyke T."/>
            <person name="Bristow J."/>
            <person name="Eisen J."/>
            <person name="Markowitz V."/>
            <person name="Hugenholtz P."/>
            <person name="Kyrpides N."/>
            <person name="Klenk H."/>
        </authorList>
    </citation>
    <scope>NUCLEOTIDE SEQUENCE [LARGE SCALE GENOMIC DNA]</scope>
    <source>
        <strain evidence="4">DSM 12680 / TGB-C1</strain>
    </source>
</reference>
<dbReference type="HAMAP" id="MF_00634">
    <property type="entry name" value="UPF0235"/>
    <property type="match status" value="1"/>
</dbReference>
<dbReference type="KEGG" id="slp:Slip_0824"/>
<dbReference type="PANTHER" id="PTHR13420:SF7">
    <property type="entry name" value="UPF0235 PROTEIN C15ORF40"/>
    <property type="match status" value="1"/>
</dbReference>
<dbReference type="Pfam" id="PF02594">
    <property type="entry name" value="DUF167"/>
    <property type="match status" value="1"/>
</dbReference>
<dbReference type="SMART" id="SM01152">
    <property type="entry name" value="DUF167"/>
    <property type="match status" value="1"/>
</dbReference>
<sequence length="96" mass="10482">MNIQETERGIRFEVRVLPRASKNEVIGEVEGAVKIKLTAAPLEGEANQALISFLAKISGVARKNVTIIKGETSRHKLVEITGIDKTEFLKRTGLPG</sequence>
<dbReference type="AlphaFoldDB" id="D7CLL9"/>